<name>A0ABP7LDV4_9ACTN</name>
<reference evidence="3" key="1">
    <citation type="journal article" date="2019" name="Int. J. Syst. Evol. Microbiol.">
        <title>The Global Catalogue of Microorganisms (GCM) 10K type strain sequencing project: providing services to taxonomists for standard genome sequencing and annotation.</title>
        <authorList>
            <consortium name="The Broad Institute Genomics Platform"/>
            <consortium name="The Broad Institute Genome Sequencing Center for Infectious Disease"/>
            <person name="Wu L."/>
            <person name="Ma J."/>
        </authorList>
    </citation>
    <scope>NUCLEOTIDE SEQUENCE [LARGE SCALE GENOMIC DNA]</scope>
    <source>
        <strain evidence="3">JCM 16578</strain>
    </source>
</reference>
<keyword evidence="3" id="KW-1185">Reference proteome</keyword>
<comment type="caution">
    <text evidence="2">The sequence shown here is derived from an EMBL/GenBank/DDBJ whole genome shotgun (WGS) entry which is preliminary data.</text>
</comment>
<sequence>MKGDRKMATPRARSERPAPRGLPTGHGATRDHYTDLADHNPIGTDCAGPQMRVRTVLSSSSCRRIDSDDRPTTCVPAEHPTAPTQAPLPPPGPIPALAAARHLAGSGTHAASLRFAEQVPFTSIHVLEAMAWPNIEWPAAYCAAIARQAAKAGDPVTVLFLDRRLYAGTGVIALNPAE</sequence>
<evidence type="ECO:0000313" key="2">
    <source>
        <dbReference type="EMBL" id="GAA3899177.1"/>
    </source>
</evidence>
<organism evidence="2 3">
    <name type="scientific">Streptomyces lannensis</name>
    <dbReference type="NCBI Taxonomy" id="766498"/>
    <lineage>
        <taxon>Bacteria</taxon>
        <taxon>Bacillati</taxon>
        <taxon>Actinomycetota</taxon>
        <taxon>Actinomycetes</taxon>
        <taxon>Kitasatosporales</taxon>
        <taxon>Streptomycetaceae</taxon>
        <taxon>Streptomyces</taxon>
    </lineage>
</organism>
<evidence type="ECO:0000313" key="3">
    <source>
        <dbReference type="Proteomes" id="UP001501563"/>
    </source>
</evidence>
<accession>A0ABP7LDV4</accession>
<feature type="compositionally biased region" description="Basic and acidic residues" evidence="1">
    <location>
        <begin position="1"/>
        <end position="18"/>
    </location>
</feature>
<proteinExistence type="predicted"/>
<feature type="region of interest" description="Disordered" evidence="1">
    <location>
        <begin position="1"/>
        <end position="91"/>
    </location>
</feature>
<protein>
    <submittedName>
        <fullName evidence="2">Uncharacterized protein</fullName>
    </submittedName>
</protein>
<evidence type="ECO:0000256" key="1">
    <source>
        <dbReference type="SAM" id="MobiDB-lite"/>
    </source>
</evidence>
<feature type="compositionally biased region" description="Basic and acidic residues" evidence="1">
    <location>
        <begin position="28"/>
        <end position="38"/>
    </location>
</feature>
<dbReference type="EMBL" id="BAAAZA010000041">
    <property type="protein sequence ID" value="GAA3899177.1"/>
    <property type="molecule type" value="Genomic_DNA"/>
</dbReference>
<gene>
    <name evidence="2" type="ORF">GCM10022207_79780</name>
</gene>
<dbReference type="Proteomes" id="UP001501563">
    <property type="component" value="Unassembled WGS sequence"/>
</dbReference>